<dbReference type="EMBL" id="JBBMFM010000001">
    <property type="protein sequence ID" value="MEQ2423443.1"/>
    <property type="molecule type" value="Genomic_DNA"/>
</dbReference>
<proteinExistence type="predicted"/>
<sequence>MDKRKLQWHPAFFAVLQIELGKDRNYLRFYAEYNLTRKPLQIDVLVVKEESCREIQKNIGRIFRRYNVVEYKAMKDYVNVNDFYKVMGYACIFQSNTERVMEILPSDVTVTLAGEHFPRKLSTYLRNAYDVDMEMEYPGIYYIRGLLFPVQVLVIRELSKEDNMWLSRLRSGLSLHEDIEILASEYKGMERNPLYETAMDLIIRANWETYQEVREMCDALMELFADKLEEREILGIEKGIQNGLRQGVMKGEYTKLITQVMRKVEKGQAAVKIAEDLMEPLPVIEGIYNLILHNPGISAEQIYNKLSNPADNG</sequence>
<gene>
    <name evidence="1" type="ORF">WMQ36_00515</name>
</gene>
<dbReference type="Proteomes" id="UP001454086">
    <property type="component" value="Unassembled WGS sequence"/>
</dbReference>
<comment type="caution">
    <text evidence="1">The sequence shown here is derived from an EMBL/GenBank/DDBJ whole genome shotgun (WGS) entry which is preliminary data.</text>
</comment>
<evidence type="ECO:0000313" key="1">
    <source>
        <dbReference type="EMBL" id="MEQ2423443.1"/>
    </source>
</evidence>
<reference evidence="1 2" key="1">
    <citation type="submission" date="2024-03" db="EMBL/GenBank/DDBJ databases">
        <title>Human intestinal bacterial collection.</title>
        <authorList>
            <person name="Pauvert C."/>
            <person name="Hitch T.C.A."/>
            <person name="Clavel T."/>
        </authorList>
    </citation>
    <scope>NUCLEOTIDE SEQUENCE [LARGE SCALE GENOMIC DNA]</scope>
    <source>
        <strain evidence="1 2">CLA-SR-H021</strain>
    </source>
</reference>
<evidence type="ECO:0000313" key="2">
    <source>
        <dbReference type="Proteomes" id="UP001454086"/>
    </source>
</evidence>
<organism evidence="1 2">
    <name type="scientific">Enterocloster hominis</name>
    <name type="common">ex Hitch et al. 2024</name>
    <dbReference type="NCBI Taxonomy" id="1917870"/>
    <lineage>
        <taxon>Bacteria</taxon>
        <taxon>Bacillati</taxon>
        <taxon>Bacillota</taxon>
        <taxon>Clostridia</taxon>
        <taxon>Lachnospirales</taxon>
        <taxon>Lachnospiraceae</taxon>
        <taxon>Enterocloster</taxon>
    </lineage>
</organism>
<accession>A0ABV1CZ79</accession>
<dbReference type="RefSeq" id="WP_349117548.1">
    <property type="nucleotide sequence ID" value="NZ_JBBMFM010000001.1"/>
</dbReference>
<protein>
    <recommendedName>
        <fullName evidence="3">3-isopropylmalate dehydrogenase</fullName>
    </recommendedName>
</protein>
<evidence type="ECO:0008006" key="3">
    <source>
        <dbReference type="Google" id="ProtNLM"/>
    </source>
</evidence>
<name>A0ABV1CZ79_9FIRM</name>
<keyword evidence="2" id="KW-1185">Reference proteome</keyword>